<dbReference type="AlphaFoldDB" id="A9NJT6"/>
<dbReference type="InterPro" id="IPR035977">
    <property type="entry name" value="Ribosomal_bL36_sp"/>
</dbReference>
<dbReference type="EMBL" id="EF081500">
    <property type="protein sequence ID" value="ABK20897.1"/>
    <property type="molecule type" value="mRNA"/>
</dbReference>
<evidence type="ECO:0000256" key="4">
    <source>
        <dbReference type="RuleBase" id="RU000570"/>
    </source>
</evidence>
<dbReference type="NCBIfam" id="TIGR01022">
    <property type="entry name" value="rpmJ_bact"/>
    <property type="match status" value="1"/>
</dbReference>
<dbReference type="HAMAP" id="MF_00251">
    <property type="entry name" value="Ribosomal_bL36"/>
    <property type="match status" value="1"/>
</dbReference>
<keyword evidence="2 4" id="KW-0689">Ribosomal protein</keyword>
<evidence type="ECO:0000256" key="2">
    <source>
        <dbReference type="ARBA" id="ARBA00022980"/>
    </source>
</evidence>
<dbReference type="PANTHER" id="PTHR18804:SF16">
    <property type="entry name" value="RIBOSOMAL PROTEIN"/>
    <property type="match status" value="1"/>
</dbReference>
<evidence type="ECO:0000256" key="1">
    <source>
        <dbReference type="ARBA" id="ARBA00007645"/>
    </source>
</evidence>
<dbReference type="GO" id="GO:0006412">
    <property type="term" value="P:translation"/>
    <property type="evidence" value="ECO:0007669"/>
    <property type="project" value="InterPro"/>
</dbReference>
<evidence type="ECO:0000313" key="5">
    <source>
        <dbReference type="EMBL" id="ABK20897.1"/>
    </source>
</evidence>
<reference evidence="5" key="1">
    <citation type="journal article" date="2008" name="BMC Genomics">
        <title>A conifer genomics resource of 200,000 spruce (Picea spp.) ESTs and 6,464 high-quality, sequence-finished full-length cDNAs for Sitka spruce (Picea sitchensis).</title>
        <authorList>
            <person name="Ralph S.G."/>
            <person name="Chun H.J."/>
            <person name="Kolosova N."/>
            <person name="Cooper D."/>
            <person name="Oddy C."/>
            <person name="Ritland C.E."/>
            <person name="Kirkpatrick R."/>
            <person name="Moore R."/>
            <person name="Barber S."/>
            <person name="Holt R.A."/>
            <person name="Jones S.J."/>
            <person name="Marra M.A."/>
            <person name="Douglas C.J."/>
            <person name="Ritland K."/>
            <person name="Bohlmann J."/>
        </authorList>
    </citation>
    <scope>NUCLEOTIDE SEQUENCE</scope>
    <source>
        <tissue evidence="5">Green portion of the leader tissue</tissue>
    </source>
</reference>
<sequence length="78" mass="8464">MKVRSSVKKLCEFCRSVKRRGKVYILCTSNPKHKQRQGISTFAYQGPLSPTSLESNCKKEISGAESGGVGLASILSNS</sequence>
<proteinExistence type="evidence at transcript level"/>
<dbReference type="SUPFAM" id="SSF57840">
    <property type="entry name" value="Ribosomal protein L36"/>
    <property type="match status" value="1"/>
</dbReference>
<evidence type="ECO:0000256" key="3">
    <source>
        <dbReference type="ARBA" id="ARBA00023274"/>
    </source>
</evidence>
<comment type="similarity">
    <text evidence="1 4">Belongs to the bacterial ribosomal protein bL36 family.</text>
</comment>
<dbReference type="InterPro" id="IPR000473">
    <property type="entry name" value="Ribosomal_bL36"/>
</dbReference>
<dbReference type="InterPro" id="IPR052010">
    <property type="entry name" value="Ribosomal_LSU_bL36"/>
</dbReference>
<dbReference type="PROSITE" id="PS00828">
    <property type="entry name" value="RIBOSOMAL_L36"/>
    <property type="match status" value="1"/>
</dbReference>
<keyword evidence="3 4" id="KW-0687">Ribonucleoprotein</keyword>
<dbReference type="Pfam" id="PF00444">
    <property type="entry name" value="Ribosomal_L36"/>
    <property type="match status" value="1"/>
</dbReference>
<dbReference type="PANTHER" id="PTHR18804">
    <property type="entry name" value="RIBOSOMAL PROTEIN"/>
    <property type="match status" value="1"/>
</dbReference>
<dbReference type="GO" id="GO:0003735">
    <property type="term" value="F:structural constituent of ribosome"/>
    <property type="evidence" value="ECO:0007669"/>
    <property type="project" value="InterPro"/>
</dbReference>
<dbReference type="GO" id="GO:1990904">
    <property type="term" value="C:ribonucleoprotein complex"/>
    <property type="evidence" value="ECO:0007669"/>
    <property type="project" value="UniProtKB-KW"/>
</dbReference>
<dbReference type="GO" id="GO:0005840">
    <property type="term" value="C:ribosome"/>
    <property type="evidence" value="ECO:0007669"/>
    <property type="project" value="UniProtKB-KW"/>
</dbReference>
<accession>A9NJT6</accession>
<protein>
    <recommendedName>
        <fullName evidence="4">Ribosomal protein</fullName>
    </recommendedName>
</protein>
<name>A9NJT6_PICSI</name>
<organism evidence="5">
    <name type="scientific">Picea sitchensis</name>
    <name type="common">Sitka spruce</name>
    <name type="synonym">Pinus sitchensis</name>
    <dbReference type="NCBI Taxonomy" id="3332"/>
    <lineage>
        <taxon>Eukaryota</taxon>
        <taxon>Viridiplantae</taxon>
        <taxon>Streptophyta</taxon>
        <taxon>Embryophyta</taxon>
        <taxon>Tracheophyta</taxon>
        <taxon>Spermatophyta</taxon>
        <taxon>Pinopsida</taxon>
        <taxon>Pinidae</taxon>
        <taxon>Conifers I</taxon>
        <taxon>Pinales</taxon>
        <taxon>Pinaceae</taxon>
        <taxon>Picea</taxon>
    </lineage>
</organism>